<dbReference type="PANTHER" id="PTHR13600:SF21">
    <property type="entry name" value="LEUCINE CARBOXYL METHYLTRANSFERASE 1"/>
    <property type="match status" value="1"/>
</dbReference>
<evidence type="ECO:0000313" key="2">
    <source>
        <dbReference type="EMBL" id="GAV90129.1"/>
    </source>
</evidence>
<gene>
    <name evidence="2" type="ORF">CFOL_v3_33538</name>
</gene>
<dbReference type="SUPFAM" id="SSF53335">
    <property type="entry name" value="S-adenosyl-L-methionine-dependent methyltransferases"/>
    <property type="match status" value="1"/>
</dbReference>
<evidence type="ECO:0000256" key="1">
    <source>
        <dbReference type="ARBA" id="ARBA00022691"/>
    </source>
</evidence>
<dbReference type="EMBL" id="BDDD01005994">
    <property type="protein sequence ID" value="GAV90129.1"/>
    <property type="molecule type" value="Genomic_DNA"/>
</dbReference>
<reference evidence="3" key="1">
    <citation type="submission" date="2016-04" db="EMBL/GenBank/DDBJ databases">
        <title>Cephalotus genome sequencing.</title>
        <authorList>
            <person name="Fukushima K."/>
            <person name="Hasebe M."/>
            <person name="Fang X."/>
        </authorList>
    </citation>
    <scope>NUCLEOTIDE SEQUENCE [LARGE SCALE GENOMIC DNA]</scope>
    <source>
        <strain evidence="3">cv. St1</strain>
    </source>
</reference>
<name>A0A1Q3DCI3_CEPFO</name>
<evidence type="ECO:0000313" key="3">
    <source>
        <dbReference type="Proteomes" id="UP000187406"/>
    </source>
</evidence>
<dbReference type="PANTHER" id="PTHR13600">
    <property type="entry name" value="LEUCINE CARBOXYL METHYLTRANSFERASE"/>
    <property type="match status" value="1"/>
</dbReference>
<keyword evidence="3" id="KW-1185">Reference proteome</keyword>
<organism evidence="2 3">
    <name type="scientific">Cephalotus follicularis</name>
    <name type="common">Albany pitcher plant</name>
    <dbReference type="NCBI Taxonomy" id="3775"/>
    <lineage>
        <taxon>Eukaryota</taxon>
        <taxon>Viridiplantae</taxon>
        <taxon>Streptophyta</taxon>
        <taxon>Embryophyta</taxon>
        <taxon>Tracheophyta</taxon>
        <taxon>Spermatophyta</taxon>
        <taxon>Magnoliopsida</taxon>
        <taxon>eudicotyledons</taxon>
        <taxon>Gunneridae</taxon>
        <taxon>Pentapetalae</taxon>
        <taxon>rosids</taxon>
        <taxon>fabids</taxon>
        <taxon>Oxalidales</taxon>
        <taxon>Cephalotaceae</taxon>
        <taxon>Cephalotus</taxon>
    </lineage>
</organism>
<dbReference type="InterPro" id="IPR029063">
    <property type="entry name" value="SAM-dependent_MTases_sf"/>
</dbReference>
<dbReference type="AlphaFoldDB" id="A0A1Q3DCI3"/>
<dbReference type="GO" id="GO:0008168">
    <property type="term" value="F:methyltransferase activity"/>
    <property type="evidence" value="ECO:0007669"/>
    <property type="project" value="InterPro"/>
</dbReference>
<dbReference type="InterPro" id="IPR016651">
    <property type="entry name" value="LCMT1"/>
</dbReference>
<dbReference type="STRING" id="3775.A0A1Q3DCI3"/>
<protein>
    <recommendedName>
        <fullName evidence="4">[Phosphatase 2A protein]-leucine-carboxy methyltransferase 1</fullName>
    </recommendedName>
</protein>
<accession>A0A1Q3DCI3</accession>
<comment type="caution">
    <text evidence="2">The sequence shown here is derived from an EMBL/GenBank/DDBJ whole genome shotgun (WGS) entry which is preliminary data.</text>
</comment>
<dbReference type="Gene3D" id="3.40.50.150">
    <property type="entry name" value="Vaccinia Virus protein VP39"/>
    <property type="match status" value="1"/>
</dbReference>
<proteinExistence type="predicted"/>
<sequence length="143" mass="16638">MPTFIIAECVLIYLDPDSSRAIVGWASKKFATAIFFLYEQIYPYDAFGEQMIKNLEVGKSYIYILMSRLNSPDVFTFLHRVEDVDSWVSMLHRLYRRRKIYFFTRDGRCTSLIRGFAFSWDVIITGDDTTGLQAFSLGRTSIL</sequence>
<dbReference type="Proteomes" id="UP000187406">
    <property type="component" value="Unassembled WGS sequence"/>
</dbReference>
<evidence type="ECO:0008006" key="4">
    <source>
        <dbReference type="Google" id="ProtNLM"/>
    </source>
</evidence>
<dbReference type="OrthoDB" id="203237at2759"/>
<dbReference type="InParanoid" id="A0A1Q3DCI3"/>
<keyword evidence="1" id="KW-0949">S-adenosyl-L-methionine</keyword>